<reference evidence="6 7" key="1">
    <citation type="submission" date="2018-05" db="EMBL/GenBank/DDBJ databases">
        <title>Complete genome sequence of Arcticibacterium luteifluviistationis SM1504T, a cytophagaceae bacterium isolated from Arctic surface seawater.</title>
        <authorList>
            <person name="Li Y."/>
            <person name="Qin Q.-L."/>
        </authorList>
    </citation>
    <scope>NUCLEOTIDE SEQUENCE [LARGE SCALE GENOMIC DNA]</scope>
    <source>
        <strain evidence="6 7">SM1504</strain>
    </source>
</reference>
<dbReference type="Gene3D" id="3.20.20.70">
    <property type="entry name" value="Aldolase class I"/>
    <property type="match status" value="1"/>
</dbReference>
<comment type="subunit">
    <text evidence="3">Homotrimer.</text>
</comment>
<evidence type="ECO:0000256" key="5">
    <source>
        <dbReference type="ARBA" id="ARBA00023277"/>
    </source>
</evidence>
<dbReference type="Pfam" id="PF01081">
    <property type="entry name" value="Aldolase"/>
    <property type="match status" value="1"/>
</dbReference>
<evidence type="ECO:0000313" key="6">
    <source>
        <dbReference type="EMBL" id="AWV99300.1"/>
    </source>
</evidence>
<keyword evidence="7" id="KW-1185">Reference proteome</keyword>
<comment type="similarity">
    <text evidence="2">Belongs to the KHG/KDPG aldolase family.</text>
</comment>
<dbReference type="SUPFAM" id="SSF51569">
    <property type="entry name" value="Aldolase"/>
    <property type="match status" value="1"/>
</dbReference>
<dbReference type="EMBL" id="CP029480">
    <property type="protein sequence ID" value="AWV99300.1"/>
    <property type="molecule type" value="Genomic_DNA"/>
</dbReference>
<dbReference type="OrthoDB" id="9802667at2"/>
<dbReference type="GO" id="GO:0016829">
    <property type="term" value="F:lyase activity"/>
    <property type="evidence" value="ECO:0007669"/>
    <property type="project" value="UniProtKB-KW"/>
</dbReference>
<dbReference type="AlphaFoldDB" id="A0A2Z4GDT6"/>
<evidence type="ECO:0000256" key="2">
    <source>
        <dbReference type="ARBA" id="ARBA00006906"/>
    </source>
</evidence>
<dbReference type="KEGG" id="als:DJ013_14450"/>
<dbReference type="Proteomes" id="UP000249873">
    <property type="component" value="Chromosome"/>
</dbReference>
<organism evidence="6 7">
    <name type="scientific">Arcticibacterium luteifluviistationis</name>
    <dbReference type="NCBI Taxonomy" id="1784714"/>
    <lineage>
        <taxon>Bacteria</taxon>
        <taxon>Pseudomonadati</taxon>
        <taxon>Bacteroidota</taxon>
        <taxon>Cytophagia</taxon>
        <taxon>Cytophagales</taxon>
        <taxon>Leadbetterellaceae</taxon>
        <taxon>Arcticibacterium</taxon>
    </lineage>
</organism>
<keyword evidence="4" id="KW-0456">Lyase</keyword>
<evidence type="ECO:0000313" key="7">
    <source>
        <dbReference type="Proteomes" id="UP000249873"/>
    </source>
</evidence>
<dbReference type="InterPro" id="IPR000887">
    <property type="entry name" value="Aldlse_KDPG_KHG"/>
</dbReference>
<gene>
    <name evidence="6" type="ORF">DJ013_14450</name>
</gene>
<keyword evidence="5" id="KW-0119">Carbohydrate metabolism</keyword>
<sequence length="212" mass="23286">MTNNSFSWELFEQVPIVGILRNIAFDDFKEVFEVCKKVGLTNLEITMNTPRVEEMISYAFENSEGLMNVGAGTVCSESDLERALEAGSQFIVTPILSKAVIEKCVELGVAVFPGAYTPTEIYNAWTWGAKVVKVFPATALGPSFIKDLKGPLDQIKLLPTGGVSLDNIQAFKAAGAAGYGIGSQLFNKKLIAENNWKELQNHIEQYILKTQD</sequence>
<dbReference type="RefSeq" id="WP_111372590.1">
    <property type="nucleotide sequence ID" value="NZ_CP029480.1"/>
</dbReference>
<dbReference type="NCBIfam" id="TIGR01182">
    <property type="entry name" value="eda"/>
    <property type="match status" value="1"/>
</dbReference>
<proteinExistence type="inferred from homology"/>
<dbReference type="PANTHER" id="PTHR30246">
    <property type="entry name" value="2-KETO-3-DEOXY-6-PHOSPHOGLUCONATE ALDOLASE"/>
    <property type="match status" value="1"/>
</dbReference>
<evidence type="ECO:0000256" key="1">
    <source>
        <dbReference type="ARBA" id="ARBA00004761"/>
    </source>
</evidence>
<evidence type="ECO:0000256" key="4">
    <source>
        <dbReference type="ARBA" id="ARBA00023239"/>
    </source>
</evidence>
<dbReference type="CDD" id="cd00452">
    <property type="entry name" value="KDPG_aldolase"/>
    <property type="match status" value="1"/>
</dbReference>
<name>A0A2Z4GDT6_9BACT</name>
<protein>
    <submittedName>
        <fullName evidence="6">2-dehydro-3-deoxyphosphogluconate aldolase</fullName>
    </submittedName>
</protein>
<dbReference type="InterPro" id="IPR013785">
    <property type="entry name" value="Aldolase_TIM"/>
</dbReference>
<comment type="pathway">
    <text evidence="1">Carbohydrate acid metabolism.</text>
</comment>
<evidence type="ECO:0000256" key="3">
    <source>
        <dbReference type="ARBA" id="ARBA00011233"/>
    </source>
</evidence>
<accession>A0A2Z4GDT6</accession>
<dbReference type="PANTHER" id="PTHR30246:SF1">
    <property type="entry name" value="2-DEHYDRO-3-DEOXY-6-PHOSPHOGALACTONATE ALDOLASE-RELATED"/>
    <property type="match status" value="1"/>
</dbReference>